<dbReference type="EMBL" id="KK512734">
    <property type="protein sequence ID" value="KFP63705.1"/>
    <property type="molecule type" value="Genomic_DNA"/>
</dbReference>
<feature type="non-terminal residue" evidence="1">
    <location>
        <position position="44"/>
    </location>
</feature>
<feature type="non-terminal residue" evidence="1">
    <location>
        <position position="1"/>
    </location>
</feature>
<gene>
    <name evidence="1" type="ORF">N322_11346</name>
</gene>
<name>A0A091MQ79_CARIC</name>
<dbReference type="Proteomes" id="UP000054116">
    <property type="component" value="Unassembled WGS sequence"/>
</dbReference>
<reference evidence="1 2" key="1">
    <citation type="submission" date="2014-04" db="EMBL/GenBank/DDBJ databases">
        <title>Genome evolution of avian class.</title>
        <authorList>
            <person name="Zhang G."/>
            <person name="Li C."/>
        </authorList>
    </citation>
    <scope>NUCLEOTIDE SEQUENCE [LARGE SCALE GENOMIC DNA]</scope>
    <source>
        <strain evidence="1">BGI_N322</strain>
    </source>
</reference>
<sequence>RSCLKITKHFFTVRVTKHWHRLPREVVESPSLEVFKGYLDMVLG</sequence>
<accession>A0A091MQ79</accession>
<proteinExistence type="predicted"/>
<protein>
    <submittedName>
        <fullName evidence="1">Uncharacterized protein</fullName>
    </submittedName>
</protein>
<organism evidence="1 2">
    <name type="scientific">Cariama cristata</name>
    <name type="common">Red-legged seriema</name>
    <dbReference type="NCBI Taxonomy" id="54380"/>
    <lineage>
        <taxon>Eukaryota</taxon>
        <taxon>Metazoa</taxon>
        <taxon>Chordata</taxon>
        <taxon>Craniata</taxon>
        <taxon>Vertebrata</taxon>
        <taxon>Euteleostomi</taxon>
        <taxon>Archelosauria</taxon>
        <taxon>Archosauria</taxon>
        <taxon>Dinosauria</taxon>
        <taxon>Saurischia</taxon>
        <taxon>Theropoda</taxon>
        <taxon>Coelurosauria</taxon>
        <taxon>Aves</taxon>
        <taxon>Neognathae</taxon>
        <taxon>Neoaves</taxon>
        <taxon>Telluraves</taxon>
        <taxon>Australaves</taxon>
        <taxon>Cariamiformes</taxon>
        <taxon>Cariamidae</taxon>
        <taxon>Cariama</taxon>
    </lineage>
</organism>
<evidence type="ECO:0000313" key="1">
    <source>
        <dbReference type="EMBL" id="KFP63705.1"/>
    </source>
</evidence>
<dbReference type="AlphaFoldDB" id="A0A091MQ79"/>
<keyword evidence="2" id="KW-1185">Reference proteome</keyword>
<evidence type="ECO:0000313" key="2">
    <source>
        <dbReference type="Proteomes" id="UP000054116"/>
    </source>
</evidence>